<comment type="caution">
    <text evidence="2">The sequence shown here is derived from an EMBL/GenBank/DDBJ whole genome shotgun (WGS) entry which is preliminary data.</text>
</comment>
<accession>A0A9D7I743</accession>
<dbReference type="InterPro" id="IPR007842">
    <property type="entry name" value="HEPN_dom"/>
</dbReference>
<evidence type="ECO:0000313" key="3">
    <source>
        <dbReference type="Proteomes" id="UP000886602"/>
    </source>
</evidence>
<dbReference type="EMBL" id="JADJNC010000010">
    <property type="protein sequence ID" value="MBK7422896.1"/>
    <property type="molecule type" value="Genomic_DNA"/>
</dbReference>
<dbReference type="AlphaFoldDB" id="A0A9D7I743"/>
<dbReference type="Proteomes" id="UP000886602">
    <property type="component" value="Unassembled WGS sequence"/>
</dbReference>
<dbReference type="PROSITE" id="PS50910">
    <property type="entry name" value="HEPN"/>
    <property type="match status" value="1"/>
</dbReference>
<evidence type="ECO:0000259" key="1">
    <source>
        <dbReference type="PROSITE" id="PS50910"/>
    </source>
</evidence>
<evidence type="ECO:0000313" key="2">
    <source>
        <dbReference type="EMBL" id="MBK7422896.1"/>
    </source>
</evidence>
<name>A0A9D7I743_9RHOO</name>
<dbReference type="SUPFAM" id="SSF81593">
    <property type="entry name" value="Nucleotidyltransferase substrate binding subunit/domain"/>
    <property type="match status" value="1"/>
</dbReference>
<gene>
    <name evidence="2" type="ORF">IPJ48_07255</name>
</gene>
<protein>
    <submittedName>
        <fullName evidence="2">HEPN domain-containing protein</fullName>
    </submittedName>
</protein>
<proteinExistence type="predicted"/>
<dbReference type="Gene3D" id="1.20.120.330">
    <property type="entry name" value="Nucleotidyltransferases domain 2"/>
    <property type="match status" value="1"/>
</dbReference>
<sequence>MTPQLEEALRLLRLAERDRDVFEILAGYGDNVYAAAGFHAQQAVEKALKALLCFRDIDFPRTHDLESLINRLDGTGPVLPLCGNAPSPADPICR</sequence>
<dbReference type="Pfam" id="PF05168">
    <property type="entry name" value="HEPN"/>
    <property type="match status" value="1"/>
</dbReference>
<organism evidence="2 3">
    <name type="scientific">Candidatus Propionivibrio dominans</name>
    <dbReference type="NCBI Taxonomy" id="2954373"/>
    <lineage>
        <taxon>Bacteria</taxon>
        <taxon>Pseudomonadati</taxon>
        <taxon>Pseudomonadota</taxon>
        <taxon>Betaproteobacteria</taxon>
        <taxon>Rhodocyclales</taxon>
        <taxon>Rhodocyclaceae</taxon>
        <taxon>Propionivibrio</taxon>
    </lineage>
</organism>
<feature type="domain" description="HEPN" evidence="1">
    <location>
        <begin position="14"/>
        <end position="94"/>
    </location>
</feature>
<reference evidence="2" key="1">
    <citation type="submission" date="2020-10" db="EMBL/GenBank/DDBJ databases">
        <title>Connecting structure to function with the recovery of over 1000 high-quality activated sludge metagenome-assembled genomes encoding full-length rRNA genes using long-read sequencing.</title>
        <authorList>
            <person name="Singleton C.M."/>
            <person name="Petriglieri F."/>
            <person name="Kristensen J.M."/>
            <person name="Kirkegaard R.H."/>
            <person name="Michaelsen T.Y."/>
            <person name="Andersen M.H."/>
            <person name="Karst S.M."/>
            <person name="Dueholm M.S."/>
            <person name="Nielsen P.H."/>
            <person name="Albertsen M."/>
        </authorList>
    </citation>
    <scope>NUCLEOTIDE SEQUENCE</scope>
    <source>
        <strain evidence="2">EsbW_18-Q3-R4-48_MAXAC.044</strain>
    </source>
</reference>